<proteinExistence type="predicted"/>
<gene>
    <name evidence="1" type="ORF">M9458_031364</name>
</gene>
<dbReference type="AlphaFoldDB" id="A0ABD0PAE0"/>
<evidence type="ECO:0000313" key="2">
    <source>
        <dbReference type="Proteomes" id="UP001529510"/>
    </source>
</evidence>
<protein>
    <submittedName>
        <fullName evidence="1">Uncharacterized protein</fullName>
    </submittedName>
</protein>
<sequence length="54" mass="6262">LLYASYLSSGAQMNVCLNEEDRRAVLLRLSPPFEELFDRAEEHALRVLLDPWTL</sequence>
<name>A0ABD0PAE0_CIRMR</name>
<dbReference type="EMBL" id="JAMKFB020000016">
    <property type="protein sequence ID" value="KAL0171053.1"/>
    <property type="molecule type" value="Genomic_DNA"/>
</dbReference>
<organism evidence="1 2">
    <name type="scientific">Cirrhinus mrigala</name>
    <name type="common">Mrigala</name>
    <dbReference type="NCBI Taxonomy" id="683832"/>
    <lineage>
        <taxon>Eukaryota</taxon>
        <taxon>Metazoa</taxon>
        <taxon>Chordata</taxon>
        <taxon>Craniata</taxon>
        <taxon>Vertebrata</taxon>
        <taxon>Euteleostomi</taxon>
        <taxon>Actinopterygii</taxon>
        <taxon>Neopterygii</taxon>
        <taxon>Teleostei</taxon>
        <taxon>Ostariophysi</taxon>
        <taxon>Cypriniformes</taxon>
        <taxon>Cyprinidae</taxon>
        <taxon>Labeoninae</taxon>
        <taxon>Labeonini</taxon>
        <taxon>Cirrhinus</taxon>
    </lineage>
</organism>
<reference evidence="1 2" key="1">
    <citation type="submission" date="2024-05" db="EMBL/GenBank/DDBJ databases">
        <title>Genome sequencing and assembly of Indian major carp, Cirrhinus mrigala (Hamilton, 1822).</title>
        <authorList>
            <person name="Mohindra V."/>
            <person name="Chowdhury L.M."/>
            <person name="Lal K."/>
            <person name="Jena J.K."/>
        </authorList>
    </citation>
    <scope>NUCLEOTIDE SEQUENCE [LARGE SCALE GENOMIC DNA]</scope>
    <source>
        <strain evidence="1">CM1030</strain>
        <tissue evidence="1">Blood</tissue>
    </source>
</reference>
<keyword evidence="2" id="KW-1185">Reference proteome</keyword>
<dbReference type="InterPro" id="IPR042651">
    <property type="entry name" value="Rgs22"/>
</dbReference>
<accession>A0ABD0PAE0</accession>
<feature type="non-terminal residue" evidence="1">
    <location>
        <position position="1"/>
    </location>
</feature>
<dbReference type="InterPro" id="IPR044926">
    <property type="entry name" value="RGS_subdomain_2"/>
</dbReference>
<dbReference type="Proteomes" id="UP001529510">
    <property type="component" value="Unassembled WGS sequence"/>
</dbReference>
<evidence type="ECO:0000313" key="1">
    <source>
        <dbReference type="EMBL" id="KAL0171053.1"/>
    </source>
</evidence>
<feature type="non-terminal residue" evidence="1">
    <location>
        <position position="54"/>
    </location>
</feature>
<comment type="caution">
    <text evidence="1">The sequence shown here is derived from an EMBL/GenBank/DDBJ whole genome shotgun (WGS) entry which is preliminary data.</text>
</comment>
<dbReference type="Gene3D" id="1.10.167.10">
    <property type="entry name" value="Regulator of G-protein Signalling 4, domain 2"/>
    <property type="match status" value="1"/>
</dbReference>
<dbReference type="PANTHER" id="PTHR46583">
    <property type="entry name" value="REGULATOR OF G-PROTEIN SIGNALING 22"/>
    <property type="match status" value="1"/>
</dbReference>
<dbReference type="SUPFAM" id="SSF48097">
    <property type="entry name" value="Regulator of G-protein signaling, RGS"/>
    <property type="match status" value="1"/>
</dbReference>
<dbReference type="PANTHER" id="PTHR46583:SF1">
    <property type="entry name" value="REGULATOR OF G-PROTEIN SIGNALING 22"/>
    <property type="match status" value="1"/>
</dbReference>
<dbReference type="InterPro" id="IPR036305">
    <property type="entry name" value="RGS_sf"/>
</dbReference>